<evidence type="ECO:0000256" key="1">
    <source>
        <dbReference type="ARBA" id="ARBA00023015"/>
    </source>
</evidence>
<reference evidence="6 7" key="1">
    <citation type="submission" date="2017-09" db="EMBL/GenBank/DDBJ databases">
        <authorList>
            <person name="Ehlers B."/>
            <person name="Leendertz F.H."/>
        </authorList>
    </citation>
    <scope>NUCLEOTIDE SEQUENCE [LARGE SCALE GENOMIC DNA]</scope>
    <source>
        <strain evidence="6 7">CGMCC 4.6857</strain>
    </source>
</reference>
<evidence type="ECO:0000256" key="2">
    <source>
        <dbReference type="ARBA" id="ARBA00023125"/>
    </source>
</evidence>
<dbReference type="RefSeq" id="WP_097320886.1">
    <property type="nucleotide sequence ID" value="NZ_OBDY01000006.1"/>
</dbReference>
<evidence type="ECO:0000259" key="4">
    <source>
        <dbReference type="PROSITE" id="PS50042"/>
    </source>
</evidence>
<sequence length="232" mass="24326">MRRTGAWPPSTFLGGLAPVAADELLGLSARHRYETGRPILREGALGSHVVVLETGFVKVTTADFGTLLGIRLPGELVGEIGALTGSPRNATVTACGTVHAGVVTKAVFEDFLRRHPAASTLVMAMIARQLTWANRRRSDFTAFPAPVRLARLLVEIAETCGRELPDGGVEIAVPLSRPELAAMIAASRATVQNAVQELRAAGLIATAYRRIVVLDPAALGAFTGSSPSEPGG</sequence>
<dbReference type="OrthoDB" id="41390at2"/>
<name>A0A285HYE3_9ACTN</name>
<keyword evidence="1" id="KW-0805">Transcription regulation</keyword>
<dbReference type="Proteomes" id="UP000219612">
    <property type="component" value="Unassembled WGS sequence"/>
</dbReference>
<evidence type="ECO:0000313" key="6">
    <source>
        <dbReference type="EMBL" id="SNY40752.1"/>
    </source>
</evidence>
<evidence type="ECO:0000256" key="3">
    <source>
        <dbReference type="ARBA" id="ARBA00023163"/>
    </source>
</evidence>
<keyword evidence="7" id="KW-1185">Reference proteome</keyword>
<dbReference type="CDD" id="cd00038">
    <property type="entry name" value="CAP_ED"/>
    <property type="match status" value="1"/>
</dbReference>
<organism evidence="6 7">
    <name type="scientific">Paractinoplanes atraurantiacus</name>
    <dbReference type="NCBI Taxonomy" id="1036182"/>
    <lineage>
        <taxon>Bacteria</taxon>
        <taxon>Bacillati</taxon>
        <taxon>Actinomycetota</taxon>
        <taxon>Actinomycetes</taxon>
        <taxon>Micromonosporales</taxon>
        <taxon>Micromonosporaceae</taxon>
        <taxon>Paractinoplanes</taxon>
    </lineage>
</organism>
<dbReference type="GO" id="GO:0016301">
    <property type="term" value="F:kinase activity"/>
    <property type="evidence" value="ECO:0007669"/>
    <property type="project" value="UniProtKB-KW"/>
</dbReference>
<proteinExistence type="predicted"/>
<accession>A0A285HYE3</accession>
<dbReference type="InterPro" id="IPR050397">
    <property type="entry name" value="Env_Response_Regulators"/>
</dbReference>
<evidence type="ECO:0000313" key="7">
    <source>
        <dbReference type="Proteomes" id="UP000219612"/>
    </source>
</evidence>
<dbReference type="InterPro" id="IPR012318">
    <property type="entry name" value="HTH_CRP"/>
</dbReference>
<dbReference type="Gene3D" id="1.10.10.10">
    <property type="entry name" value="Winged helix-like DNA-binding domain superfamily/Winged helix DNA-binding domain"/>
    <property type="match status" value="1"/>
</dbReference>
<dbReference type="SUPFAM" id="SSF51206">
    <property type="entry name" value="cAMP-binding domain-like"/>
    <property type="match status" value="1"/>
</dbReference>
<dbReference type="SUPFAM" id="SSF46785">
    <property type="entry name" value="Winged helix' DNA-binding domain"/>
    <property type="match status" value="1"/>
</dbReference>
<dbReference type="AlphaFoldDB" id="A0A285HYE3"/>
<dbReference type="InterPro" id="IPR000595">
    <property type="entry name" value="cNMP-bd_dom"/>
</dbReference>
<dbReference type="InterPro" id="IPR014710">
    <property type="entry name" value="RmlC-like_jellyroll"/>
</dbReference>
<keyword evidence="3" id="KW-0804">Transcription</keyword>
<dbReference type="Gene3D" id="2.60.120.10">
    <property type="entry name" value="Jelly Rolls"/>
    <property type="match status" value="1"/>
</dbReference>
<dbReference type="PROSITE" id="PS50042">
    <property type="entry name" value="CNMP_BINDING_3"/>
    <property type="match status" value="1"/>
</dbReference>
<dbReference type="GO" id="GO:0005829">
    <property type="term" value="C:cytosol"/>
    <property type="evidence" value="ECO:0007669"/>
    <property type="project" value="TreeGrafter"/>
</dbReference>
<keyword evidence="6" id="KW-0418">Kinase</keyword>
<dbReference type="InterPro" id="IPR036388">
    <property type="entry name" value="WH-like_DNA-bd_sf"/>
</dbReference>
<evidence type="ECO:0000259" key="5">
    <source>
        <dbReference type="PROSITE" id="PS51063"/>
    </source>
</evidence>
<dbReference type="GO" id="GO:0003700">
    <property type="term" value="F:DNA-binding transcription factor activity"/>
    <property type="evidence" value="ECO:0007669"/>
    <property type="project" value="TreeGrafter"/>
</dbReference>
<dbReference type="SMART" id="SM00419">
    <property type="entry name" value="HTH_CRP"/>
    <property type="match status" value="1"/>
</dbReference>
<dbReference type="SMART" id="SM00100">
    <property type="entry name" value="cNMP"/>
    <property type="match status" value="1"/>
</dbReference>
<dbReference type="PANTHER" id="PTHR24567">
    <property type="entry name" value="CRP FAMILY TRANSCRIPTIONAL REGULATORY PROTEIN"/>
    <property type="match status" value="1"/>
</dbReference>
<feature type="domain" description="HTH crp-type" evidence="5">
    <location>
        <begin position="143"/>
        <end position="217"/>
    </location>
</feature>
<dbReference type="GO" id="GO:0003677">
    <property type="term" value="F:DNA binding"/>
    <property type="evidence" value="ECO:0007669"/>
    <property type="project" value="UniProtKB-KW"/>
</dbReference>
<dbReference type="Pfam" id="PF13545">
    <property type="entry name" value="HTH_Crp_2"/>
    <property type="match status" value="1"/>
</dbReference>
<dbReference type="EMBL" id="OBDY01000006">
    <property type="protein sequence ID" value="SNY40752.1"/>
    <property type="molecule type" value="Genomic_DNA"/>
</dbReference>
<gene>
    <name evidence="6" type="ORF">SAMN05421748_10677</name>
</gene>
<protein>
    <submittedName>
        <fullName evidence="6">cAMP-binding domain of CRP or a regulatory subunit of cAMP-dependent protein kinases</fullName>
    </submittedName>
</protein>
<keyword evidence="6" id="KW-0808">Transferase</keyword>
<dbReference type="Pfam" id="PF00027">
    <property type="entry name" value="cNMP_binding"/>
    <property type="match status" value="1"/>
</dbReference>
<dbReference type="PANTHER" id="PTHR24567:SF68">
    <property type="entry name" value="DNA-BINDING TRANSCRIPTIONAL DUAL REGULATOR CRP"/>
    <property type="match status" value="1"/>
</dbReference>
<dbReference type="PROSITE" id="PS51063">
    <property type="entry name" value="HTH_CRP_2"/>
    <property type="match status" value="1"/>
</dbReference>
<feature type="domain" description="Cyclic nucleotide-binding" evidence="4">
    <location>
        <begin position="12"/>
        <end position="112"/>
    </location>
</feature>
<dbReference type="InterPro" id="IPR018490">
    <property type="entry name" value="cNMP-bd_dom_sf"/>
</dbReference>
<dbReference type="InterPro" id="IPR036390">
    <property type="entry name" value="WH_DNA-bd_sf"/>
</dbReference>
<keyword evidence="2" id="KW-0238">DNA-binding</keyword>